<dbReference type="InterPro" id="IPR001173">
    <property type="entry name" value="Glyco_trans_2-like"/>
</dbReference>
<evidence type="ECO:0000313" key="2">
    <source>
        <dbReference type="EMBL" id="TYA58942.1"/>
    </source>
</evidence>
<proteinExistence type="predicted"/>
<gene>
    <name evidence="2" type="ORF">FVF61_01985</name>
</gene>
<reference evidence="2 3" key="1">
    <citation type="submission" date="2019-08" db="EMBL/GenBank/DDBJ databases">
        <title>Formosa sediminis sp. nov., isolated from marine sediment.</title>
        <authorList>
            <person name="Cao W.R."/>
        </authorList>
    </citation>
    <scope>NUCLEOTIDE SEQUENCE [LARGE SCALE GENOMIC DNA]</scope>
    <source>
        <strain evidence="2 3">1494</strain>
    </source>
</reference>
<organism evidence="2 3">
    <name type="scientific">Formosa maritima</name>
    <dbReference type="NCBI Taxonomy" id="2592046"/>
    <lineage>
        <taxon>Bacteria</taxon>
        <taxon>Pseudomonadati</taxon>
        <taxon>Bacteroidota</taxon>
        <taxon>Flavobacteriia</taxon>
        <taxon>Flavobacteriales</taxon>
        <taxon>Flavobacteriaceae</taxon>
        <taxon>Formosa</taxon>
    </lineage>
</organism>
<dbReference type="Gene3D" id="3.90.550.10">
    <property type="entry name" value="Spore Coat Polysaccharide Biosynthesis Protein SpsA, Chain A"/>
    <property type="match status" value="1"/>
</dbReference>
<dbReference type="Pfam" id="PF00535">
    <property type="entry name" value="Glycos_transf_2"/>
    <property type="match status" value="1"/>
</dbReference>
<dbReference type="InterPro" id="IPR029044">
    <property type="entry name" value="Nucleotide-diphossugar_trans"/>
</dbReference>
<evidence type="ECO:0000259" key="1">
    <source>
        <dbReference type="Pfam" id="PF00535"/>
    </source>
</evidence>
<keyword evidence="3" id="KW-1185">Reference proteome</keyword>
<accession>A0A5D0GN06</accession>
<name>A0A5D0GN06_9FLAO</name>
<protein>
    <submittedName>
        <fullName evidence="2">Glycosyltransferase family 2 protein</fullName>
    </submittedName>
</protein>
<dbReference type="InterPro" id="IPR050834">
    <property type="entry name" value="Glycosyltransf_2"/>
</dbReference>
<dbReference type="RefSeq" id="WP_148452712.1">
    <property type="nucleotide sequence ID" value="NZ_VSFC01000012.1"/>
</dbReference>
<dbReference type="OrthoDB" id="9810303at2"/>
<dbReference type="AlphaFoldDB" id="A0A5D0GN06"/>
<evidence type="ECO:0000313" key="3">
    <source>
        <dbReference type="Proteomes" id="UP000324550"/>
    </source>
</evidence>
<dbReference type="PANTHER" id="PTHR43685:SF2">
    <property type="entry name" value="GLYCOSYLTRANSFERASE 2-LIKE DOMAIN-CONTAINING PROTEIN"/>
    <property type="match status" value="1"/>
</dbReference>
<sequence length="321" mass="37864">MNLKELLPTYNSLEKPTEFDYKFTIFTPVYNRADTIHRVFNSLERQTFKDFELLIINDGSKDNSHEVIQELISKSKLNIRYVNNETNRHKMACIVQGINLAKGEFFLPLDSDDECVENALEVFLKIYNNIPLEKQSYISGVTCLCVDQHGNLIDEKFKETPFYSSSFENRLNELSLEEKWGFVKTDILKGVYINPEVFSKGYIPEGIIWNLLSKHQFKTVFTNDIQRIYYLDTGNRISNQNHKNDAFGMAVFSLCILNWFYKDYFWKNPKVFLIRVYSLIRAAIFLDFKRQDYIKALDSKKIKLLVNLCWPFKKMFFKIIG</sequence>
<dbReference type="GO" id="GO:0016740">
    <property type="term" value="F:transferase activity"/>
    <property type="evidence" value="ECO:0007669"/>
    <property type="project" value="UniProtKB-KW"/>
</dbReference>
<dbReference type="Proteomes" id="UP000324550">
    <property type="component" value="Unassembled WGS sequence"/>
</dbReference>
<dbReference type="SUPFAM" id="SSF53448">
    <property type="entry name" value="Nucleotide-diphospho-sugar transferases"/>
    <property type="match status" value="1"/>
</dbReference>
<dbReference type="CDD" id="cd00761">
    <property type="entry name" value="Glyco_tranf_GTA_type"/>
    <property type="match status" value="1"/>
</dbReference>
<dbReference type="EMBL" id="VSFC01000012">
    <property type="protein sequence ID" value="TYA58942.1"/>
    <property type="molecule type" value="Genomic_DNA"/>
</dbReference>
<comment type="caution">
    <text evidence="2">The sequence shown here is derived from an EMBL/GenBank/DDBJ whole genome shotgun (WGS) entry which is preliminary data.</text>
</comment>
<feature type="domain" description="Glycosyltransferase 2-like" evidence="1">
    <location>
        <begin position="24"/>
        <end position="128"/>
    </location>
</feature>
<dbReference type="PANTHER" id="PTHR43685">
    <property type="entry name" value="GLYCOSYLTRANSFERASE"/>
    <property type="match status" value="1"/>
</dbReference>
<keyword evidence="2" id="KW-0808">Transferase</keyword>